<evidence type="ECO:0000256" key="1">
    <source>
        <dbReference type="SAM" id="MobiDB-lite"/>
    </source>
</evidence>
<proteinExistence type="predicted"/>
<sequence length="359" mass="41445">MARQGYAKLSNGLWLNDKVNDLIDANPHAFAIWTLAISYCSDELNDGVLTMRALRRLGAEKADLLDLVEFGLLDELENGRYAIHDYLEHQNSRDEVESARDNARDRKRRQRAKENVTHDDVTPNVTRDNDVTHDDVTPNVTRDNDVTHDDVTPNVTRDNDVTHDDVTPGVTPKFLGLNQNQNQNQEDFSNEKSLPQTPSRGPGETPDEDYPLEFEQFWATYPRHEGKRDAYRAWRKARRKTNNTLLIAKASLYAADPNREPGYTKTPANWLNGECWLDDRLPAKPKPGQPDPEAERAKRLRDVDWLCTHVDDVEAQDAALELGEQQQAMARARYPDAWYRLYRRGQKRRERREREKATT</sequence>
<evidence type="ECO:0000313" key="2">
    <source>
        <dbReference type="EMBL" id="KFI92461.1"/>
    </source>
</evidence>
<evidence type="ECO:0000313" key="3">
    <source>
        <dbReference type="Proteomes" id="UP000029066"/>
    </source>
</evidence>
<name>A0A087DAB1_9BIFI</name>
<feature type="region of interest" description="Disordered" evidence="1">
    <location>
        <begin position="91"/>
        <end position="210"/>
    </location>
</feature>
<accession>A0A087DAB1</accession>
<gene>
    <name evidence="2" type="ORF">BISA_0862</name>
</gene>
<dbReference type="OrthoDB" id="3239324at2"/>
<comment type="caution">
    <text evidence="2">The sequence shown here is derived from an EMBL/GenBank/DDBJ whole genome shotgun (WGS) entry which is preliminary data.</text>
</comment>
<dbReference type="RefSeq" id="WP_033891094.1">
    <property type="nucleotide sequence ID" value="NZ_JGZN01000008.1"/>
</dbReference>
<dbReference type="STRING" id="1437607.BISA_0862"/>
<feature type="compositionally biased region" description="Basic and acidic residues" evidence="1">
    <location>
        <begin position="112"/>
        <end position="166"/>
    </location>
</feature>
<dbReference type="AlphaFoldDB" id="A0A087DAB1"/>
<protein>
    <submittedName>
        <fullName evidence="2">Uncharacterized protein</fullName>
    </submittedName>
</protein>
<reference evidence="2 3" key="1">
    <citation type="submission" date="2014-03" db="EMBL/GenBank/DDBJ databases">
        <title>Genomics of Bifidobacteria.</title>
        <authorList>
            <person name="Ventura M."/>
            <person name="Milani C."/>
            <person name="Lugli G.A."/>
        </authorList>
    </citation>
    <scope>NUCLEOTIDE SEQUENCE [LARGE SCALE GENOMIC DNA]</scope>
    <source>
        <strain evidence="2 3">DSM 23967</strain>
    </source>
</reference>
<feature type="compositionally biased region" description="Basic and acidic residues" evidence="1">
    <location>
        <begin position="91"/>
        <end position="104"/>
    </location>
</feature>
<dbReference type="EMBL" id="JGZN01000008">
    <property type="protein sequence ID" value="KFI92461.1"/>
    <property type="molecule type" value="Genomic_DNA"/>
</dbReference>
<organism evidence="2 3">
    <name type="scientific">Bifidobacterium saguini DSM 23967</name>
    <dbReference type="NCBI Taxonomy" id="1437607"/>
    <lineage>
        <taxon>Bacteria</taxon>
        <taxon>Bacillati</taxon>
        <taxon>Actinomycetota</taxon>
        <taxon>Actinomycetes</taxon>
        <taxon>Bifidobacteriales</taxon>
        <taxon>Bifidobacteriaceae</taxon>
        <taxon>Bifidobacterium</taxon>
    </lineage>
</organism>
<dbReference type="Proteomes" id="UP000029066">
    <property type="component" value="Unassembled WGS sequence"/>
</dbReference>